<dbReference type="Gene3D" id="2.160.20.20">
    <property type="match status" value="1"/>
</dbReference>
<feature type="signal peptide" evidence="1">
    <location>
        <begin position="1"/>
        <end position="19"/>
    </location>
</feature>
<dbReference type="Proteomes" id="UP001500191">
    <property type="component" value="Unassembled WGS sequence"/>
</dbReference>
<dbReference type="PROSITE" id="PS51257">
    <property type="entry name" value="PROKAR_LIPOPROTEIN"/>
    <property type="match status" value="1"/>
</dbReference>
<accession>A0ABN1CPF2</accession>
<sequence length="793" mass="77111">MTMNARMPALILLTLTLAACGGGGTPEPVGTPVTSLADSGAGSLRDTLAAAKSGDTLRLTGTGTLTLASPLSIDKNVTIIATGVTIDAAGKGRALDIAKGATVTMQGGTLRGGTGAVLPASVGVASMAEPMNATARARLQVAALKPQATTLTYGGVLSNAGTLTLDGVTITGGNANVGGGIYNMEGAILTLKGSTNVTGNEATALNSDVDTFDQGLGGGIYNKGTLTLAGGRIDGNRATWSGGGIVGAVSSVTNLTSGSVNDNACTRPLTGTTGADATGCAGGGLYMLGDVTLGSASISGNTATHYGGGAVVTSSCVGAECTTIITPTFTMTGGTVENNRTTGKVDNGGGGLWLNARSTISGGTIRGNSSMYGGGIDTWRDLTLTGGTIEKNTATESGGGIIFIRPGRTYRIGGTAQISGNTATGSGGGVTIVQNAQVTMDGGNISGNAGKSGGGVSVSEDSKLTVKGGTVTQNTATANGGGLRTWRGSIDVQGGTISSNRADFEGGAISTEERGNVTVSGGVIENNAAGTWGGGINVRTEAAGLTVTGGTLRGNTAGKDGGGISAGRTINLAGATIEGNKATGGGGGVFMGVWNAATPMTATFGSGLIIRNNAATTGGGLQFLSSNASNATLTLNATVQNNTAVQSGGGVLVGARLEMTGGSITGNTVTSRTQGQGGGGGIRLYAGASVTASGGTISNNTAWFGGGVETNGAFQTSPTSTFVLSGATVSGNRADGMDGGGFWNDGKLTIQSGSVTGNSARNGGGVFNTRVGVYAQPGGSVSGNNPDNVFNSQ</sequence>
<gene>
    <name evidence="2" type="ORF">GCM10008937_33430</name>
</gene>
<dbReference type="PANTHER" id="PTHR11319:SF35">
    <property type="entry name" value="OUTER MEMBRANE PROTEIN PMPC-RELATED"/>
    <property type="match status" value="1"/>
</dbReference>
<organism evidence="2 3">
    <name type="scientific">Deinococcus depolymerans</name>
    <dbReference type="NCBI Taxonomy" id="392408"/>
    <lineage>
        <taxon>Bacteria</taxon>
        <taxon>Thermotogati</taxon>
        <taxon>Deinococcota</taxon>
        <taxon>Deinococci</taxon>
        <taxon>Deinococcales</taxon>
        <taxon>Deinococcaceae</taxon>
        <taxon>Deinococcus</taxon>
    </lineage>
</organism>
<keyword evidence="1" id="KW-0732">Signal</keyword>
<protein>
    <submittedName>
        <fullName evidence="2">Uncharacterized protein</fullName>
    </submittedName>
</protein>
<name>A0ABN1CPF2_9DEIO</name>
<keyword evidence="3" id="KW-1185">Reference proteome</keyword>
<dbReference type="SMART" id="SM00710">
    <property type="entry name" value="PbH1"/>
    <property type="match status" value="16"/>
</dbReference>
<comment type="caution">
    <text evidence="2">The sequence shown here is derived from an EMBL/GenBank/DDBJ whole genome shotgun (WGS) entry which is preliminary data.</text>
</comment>
<dbReference type="InterPro" id="IPR011050">
    <property type="entry name" value="Pectin_lyase_fold/virulence"/>
</dbReference>
<feature type="chain" id="PRO_5045707614" evidence="1">
    <location>
        <begin position="20"/>
        <end position="793"/>
    </location>
</feature>
<evidence type="ECO:0000256" key="1">
    <source>
        <dbReference type="SAM" id="SignalP"/>
    </source>
</evidence>
<dbReference type="PANTHER" id="PTHR11319">
    <property type="entry name" value="G PROTEIN-COUPLED RECEPTOR-RELATED"/>
    <property type="match status" value="1"/>
</dbReference>
<reference evidence="2 3" key="1">
    <citation type="journal article" date="2019" name="Int. J. Syst. Evol. Microbiol.">
        <title>The Global Catalogue of Microorganisms (GCM) 10K type strain sequencing project: providing services to taxonomists for standard genome sequencing and annotation.</title>
        <authorList>
            <consortium name="The Broad Institute Genomics Platform"/>
            <consortium name="The Broad Institute Genome Sequencing Center for Infectious Disease"/>
            <person name="Wu L."/>
            <person name="Ma J."/>
        </authorList>
    </citation>
    <scope>NUCLEOTIDE SEQUENCE [LARGE SCALE GENOMIC DNA]</scope>
    <source>
        <strain evidence="2 3">JCM 14368</strain>
    </source>
</reference>
<evidence type="ECO:0000313" key="2">
    <source>
        <dbReference type="EMBL" id="GAA0523151.1"/>
    </source>
</evidence>
<proteinExistence type="predicted"/>
<evidence type="ECO:0000313" key="3">
    <source>
        <dbReference type="Proteomes" id="UP001500191"/>
    </source>
</evidence>
<dbReference type="SUPFAM" id="SSF51126">
    <property type="entry name" value="Pectin lyase-like"/>
    <property type="match status" value="2"/>
</dbReference>
<dbReference type="InterPro" id="IPR012332">
    <property type="entry name" value="Autotransporter_pectin_lyase_C"/>
</dbReference>
<dbReference type="RefSeq" id="WP_343761311.1">
    <property type="nucleotide sequence ID" value="NZ_BAAADB010000031.1"/>
</dbReference>
<dbReference type="EMBL" id="BAAADB010000031">
    <property type="protein sequence ID" value="GAA0523151.1"/>
    <property type="molecule type" value="Genomic_DNA"/>
</dbReference>
<dbReference type="InterPro" id="IPR006626">
    <property type="entry name" value="PbH1"/>
</dbReference>